<organism evidence="4 5">
    <name type="scientific">Promethearchaeum syntrophicum</name>
    <dbReference type="NCBI Taxonomy" id="2594042"/>
    <lineage>
        <taxon>Archaea</taxon>
        <taxon>Promethearchaeati</taxon>
        <taxon>Promethearchaeota</taxon>
        <taxon>Promethearchaeia</taxon>
        <taxon>Promethearchaeales</taxon>
        <taxon>Promethearchaeaceae</taxon>
        <taxon>Promethearchaeum</taxon>
    </lineage>
</organism>
<dbReference type="CDD" id="cd06848">
    <property type="entry name" value="GCS_H"/>
    <property type="match status" value="1"/>
</dbReference>
<proteinExistence type="inferred from homology"/>
<dbReference type="NCBIfam" id="TIGR00527">
    <property type="entry name" value="gcvH"/>
    <property type="match status" value="1"/>
</dbReference>
<dbReference type="HAMAP" id="MF_00272">
    <property type="entry name" value="GcvH"/>
    <property type="match status" value="1"/>
</dbReference>
<comment type="cofactor">
    <cofactor evidence="3">
        <name>(R)-lipoate</name>
        <dbReference type="ChEBI" id="CHEBI:83088"/>
    </cofactor>
    <text evidence="3">Binds 1 lipoyl cofactor covalently.</text>
</comment>
<dbReference type="InterPro" id="IPR002930">
    <property type="entry name" value="GCV_H"/>
</dbReference>
<dbReference type="GO" id="GO:0005829">
    <property type="term" value="C:cytosol"/>
    <property type="evidence" value="ECO:0007669"/>
    <property type="project" value="TreeGrafter"/>
</dbReference>
<dbReference type="AlphaFoldDB" id="A0A5B9D6J8"/>
<comment type="function">
    <text evidence="3">The glycine cleavage system catalyzes the degradation of glycine. The H protein shuttles the methylamine group of glycine from the P protein to the T protein.</text>
</comment>
<dbReference type="Pfam" id="PF01597">
    <property type="entry name" value="GCV_H"/>
    <property type="match status" value="1"/>
</dbReference>
<reference evidence="4 5" key="1">
    <citation type="journal article" date="2020" name="Nature">
        <title>Isolation of an archaeon at the prokaryote-eukaryote interface.</title>
        <authorList>
            <person name="Imachi H."/>
            <person name="Nobu M.K."/>
            <person name="Nakahara N."/>
            <person name="Morono Y."/>
            <person name="Ogawara M."/>
            <person name="Takaki Y."/>
            <person name="Takano Y."/>
            <person name="Uematsu K."/>
            <person name="Ikuta T."/>
            <person name="Ito M."/>
            <person name="Matsui Y."/>
            <person name="Miyazaki M."/>
            <person name="Murata K."/>
            <person name="Saito Y."/>
            <person name="Sakai S."/>
            <person name="Song C."/>
            <person name="Tasumi E."/>
            <person name="Yamanaka Y."/>
            <person name="Yamaguchi T."/>
            <person name="Kamagata Y."/>
            <person name="Tamaki H."/>
            <person name="Takai K."/>
        </authorList>
    </citation>
    <scope>NUCLEOTIDE SEQUENCE [LARGE SCALE GENOMIC DNA]</scope>
    <source>
        <strain evidence="4 5">MK-D1</strain>
    </source>
</reference>
<dbReference type="Gene3D" id="2.40.50.100">
    <property type="match status" value="1"/>
</dbReference>
<comment type="subunit">
    <text evidence="3">The glycine cleavage system is composed of four proteins: P, T, L and H.</text>
</comment>
<evidence type="ECO:0000256" key="2">
    <source>
        <dbReference type="ARBA" id="ARBA00022823"/>
    </source>
</evidence>
<dbReference type="GeneID" id="41328476"/>
<dbReference type="InterPro" id="IPR000089">
    <property type="entry name" value="Biotin_lipoyl"/>
</dbReference>
<name>A0A5B9D6J8_9ARCH</name>
<accession>A0A5B9D6J8</accession>
<keyword evidence="2 3" id="KW-0450">Lipoyl</keyword>
<gene>
    <name evidence="3 4" type="primary">gcvH</name>
    <name evidence="4" type="ORF">DSAG12_00475</name>
</gene>
<dbReference type="PANTHER" id="PTHR11715:SF3">
    <property type="entry name" value="GLYCINE CLEAVAGE SYSTEM H PROTEIN-RELATED"/>
    <property type="match status" value="1"/>
</dbReference>
<dbReference type="GO" id="GO:0019464">
    <property type="term" value="P:glycine decarboxylation via glycine cleavage system"/>
    <property type="evidence" value="ECO:0007669"/>
    <property type="project" value="UniProtKB-UniRule"/>
</dbReference>
<keyword evidence="5" id="KW-1185">Reference proteome</keyword>
<dbReference type="InterPro" id="IPR003016">
    <property type="entry name" value="2-oxoA_DH_lipoyl-BS"/>
</dbReference>
<sequence length="125" mass="13267">MMEFPGDLKYQPTHEWAKIEGDVATVGISAHAQDQLGEIVFVELPSVGDSLEKGAVAANVESSKAVGEVVTPFTGEITAVNENLEDEPEVVNSSPYGDGWIFKIKLSNPSETDGLLDAAGYQGTL</sequence>
<evidence type="ECO:0000313" key="4">
    <source>
        <dbReference type="EMBL" id="QEE14662.2"/>
    </source>
</evidence>
<dbReference type="KEGG" id="psyt:DSAG12_00475"/>
<evidence type="ECO:0000313" key="5">
    <source>
        <dbReference type="Proteomes" id="UP000321408"/>
    </source>
</evidence>
<dbReference type="Proteomes" id="UP000321408">
    <property type="component" value="Chromosome"/>
</dbReference>
<reference evidence="4 5" key="2">
    <citation type="journal article" date="2024" name="Int. J. Syst. Evol. Microbiol.">
        <title>Promethearchaeum syntrophicum gen. nov., sp. nov., an anaerobic, obligately syntrophic archaeon, the first isolate of the lineage 'Asgard' archaea, and proposal of the new archaeal phylum Promethearchaeota phyl. nov. and kingdom Promethearchaeati regn. nov.</title>
        <authorList>
            <person name="Imachi H."/>
            <person name="Nobu M.K."/>
            <person name="Kato S."/>
            <person name="Takaki Y."/>
            <person name="Miyazaki M."/>
            <person name="Miyata M."/>
            <person name="Ogawara M."/>
            <person name="Saito Y."/>
            <person name="Sakai S."/>
            <person name="Tahara Y.O."/>
            <person name="Takano Y."/>
            <person name="Tasumi E."/>
            <person name="Uematsu K."/>
            <person name="Yoshimura T."/>
            <person name="Itoh T."/>
            <person name="Ohkuma M."/>
            <person name="Takai K."/>
        </authorList>
    </citation>
    <scope>NUCLEOTIDE SEQUENCE [LARGE SCALE GENOMIC DNA]</scope>
    <source>
        <strain evidence="4 5">MK-D1</strain>
    </source>
</reference>
<dbReference type="GO" id="GO:0009249">
    <property type="term" value="P:protein lipoylation"/>
    <property type="evidence" value="ECO:0007669"/>
    <property type="project" value="TreeGrafter"/>
</dbReference>
<dbReference type="PROSITE" id="PS50968">
    <property type="entry name" value="BIOTINYL_LIPOYL"/>
    <property type="match status" value="1"/>
</dbReference>
<dbReference type="PROSITE" id="PS00189">
    <property type="entry name" value="LIPOYL"/>
    <property type="match status" value="1"/>
</dbReference>
<dbReference type="NCBIfam" id="NF002270">
    <property type="entry name" value="PRK01202.1"/>
    <property type="match status" value="1"/>
</dbReference>
<dbReference type="RefSeq" id="WP_342211901.1">
    <property type="nucleotide sequence ID" value="NZ_CP042905.2"/>
</dbReference>
<comment type="similarity">
    <text evidence="1 3">Belongs to the GcvH family.</text>
</comment>
<dbReference type="SUPFAM" id="SSF51230">
    <property type="entry name" value="Single hybrid motif"/>
    <property type="match status" value="1"/>
</dbReference>
<evidence type="ECO:0000256" key="1">
    <source>
        <dbReference type="ARBA" id="ARBA00009249"/>
    </source>
</evidence>
<dbReference type="InterPro" id="IPR017453">
    <property type="entry name" value="GCV_H_sub"/>
</dbReference>
<dbReference type="InterPro" id="IPR011053">
    <property type="entry name" value="Single_hybrid_motif"/>
</dbReference>
<evidence type="ECO:0000256" key="3">
    <source>
        <dbReference type="HAMAP-Rule" id="MF_00272"/>
    </source>
</evidence>
<dbReference type="InterPro" id="IPR033753">
    <property type="entry name" value="GCV_H/Fam206"/>
</dbReference>
<dbReference type="EMBL" id="CP042905">
    <property type="protein sequence ID" value="QEE14662.2"/>
    <property type="molecule type" value="Genomic_DNA"/>
</dbReference>
<dbReference type="PANTHER" id="PTHR11715">
    <property type="entry name" value="GLYCINE CLEAVAGE SYSTEM H PROTEIN"/>
    <property type="match status" value="1"/>
</dbReference>
<dbReference type="GO" id="GO:0005960">
    <property type="term" value="C:glycine cleavage complex"/>
    <property type="evidence" value="ECO:0007669"/>
    <property type="project" value="InterPro"/>
</dbReference>
<protein>
    <recommendedName>
        <fullName evidence="3">Probable glycine cleavage system H protein</fullName>
    </recommendedName>
</protein>